<evidence type="ECO:0000256" key="1">
    <source>
        <dbReference type="ARBA" id="ARBA00023127"/>
    </source>
</evidence>
<organism evidence="3 4">
    <name type="scientific">Orchesella dallaii</name>
    <dbReference type="NCBI Taxonomy" id="48710"/>
    <lineage>
        <taxon>Eukaryota</taxon>
        <taxon>Metazoa</taxon>
        <taxon>Ecdysozoa</taxon>
        <taxon>Arthropoda</taxon>
        <taxon>Hexapoda</taxon>
        <taxon>Collembola</taxon>
        <taxon>Entomobryomorpha</taxon>
        <taxon>Entomobryoidea</taxon>
        <taxon>Orchesellidae</taxon>
        <taxon>Orchesellinae</taxon>
        <taxon>Orchesella</taxon>
    </lineage>
</organism>
<dbReference type="InterPro" id="IPR036915">
    <property type="entry name" value="Cyclin-like_sf"/>
</dbReference>
<dbReference type="PANTHER" id="PTHR10026">
    <property type="entry name" value="CYCLIN"/>
    <property type="match status" value="1"/>
</dbReference>
<dbReference type="EMBL" id="CAXLJM020000032">
    <property type="protein sequence ID" value="CAL8100460.1"/>
    <property type="molecule type" value="Genomic_DNA"/>
</dbReference>
<keyword evidence="1" id="KW-0195">Cyclin</keyword>
<proteinExistence type="predicted"/>
<dbReference type="Pfam" id="PF00134">
    <property type="entry name" value="Cyclin_N"/>
    <property type="match status" value="1"/>
</dbReference>
<dbReference type="InterPro" id="IPR006671">
    <property type="entry name" value="Cyclin_N"/>
</dbReference>
<gene>
    <name evidence="3" type="ORF">ODALV1_LOCUS10551</name>
</gene>
<accession>A0ABP1QEH2</accession>
<feature type="domain" description="Cyclin N-terminal" evidence="2">
    <location>
        <begin position="102"/>
        <end position="158"/>
    </location>
</feature>
<dbReference type="Proteomes" id="UP001642540">
    <property type="component" value="Unassembled WGS sequence"/>
</dbReference>
<comment type="caution">
    <text evidence="3">The sequence shown here is derived from an EMBL/GenBank/DDBJ whole genome shotgun (WGS) entry which is preliminary data.</text>
</comment>
<name>A0ABP1QEH2_9HEXA</name>
<dbReference type="Gene3D" id="1.10.472.10">
    <property type="entry name" value="Cyclin-like"/>
    <property type="match status" value="2"/>
</dbReference>
<reference evidence="3 4" key="1">
    <citation type="submission" date="2024-08" db="EMBL/GenBank/DDBJ databases">
        <authorList>
            <person name="Cucini C."/>
            <person name="Frati F."/>
        </authorList>
    </citation>
    <scope>NUCLEOTIDE SEQUENCE [LARGE SCALE GENOMIC DNA]</scope>
</reference>
<sequence>MRLTEGQYHQLNSANNKGVCFTKYPCLQPGMMEEETVVNQLMTNKWVIPEASMLELPSIVRGMNPMEEMERRRRGIRFIKYMMRYLTFEKIIQGETLDQTKTPRVFPTAVHFYHRFYTIHPFQFFNEYVVAVTCVFHAAKVEEHILPVDRVLELARMTASSLPGVHLPEELSFHNGGWAAIWKNEVIDTEFLMFTTVNPMRFLFTNVYGFILLYLKKWTDVAVQEEVAVRIRDKAFAIASDIYSCGCTLVVTESTRMIATMCLMVVLKQLKITISDWKGRAENQIYWFHAGDLTTTVDKLKEMEVTFFAHLKQYNVFKARIEKSKQKGVSPTSDYGSESESECNLFKCQ</sequence>
<dbReference type="SUPFAM" id="SSF47954">
    <property type="entry name" value="Cyclin-like"/>
    <property type="match status" value="1"/>
</dbReference>
<evidence type="ECO:0000313" key="4">
    <source>
        <dbReference type="Proteomes" id="UP001642540"/>
    </source>
</evidence>
<protein>
    <recommendedName>
        <fullName evidence="2">Cyclin N-terminal domain-containing protein</fullName>
    </recommendedName>
</protein>
<dbReference type="InterPro" id="IPR043198">
    <property type="entry name" value="Cyclin/Ssn8"/>
</dbReference>
<evidence type="ECO:0000259" key="2">
    <source>
        <dbReference type="Pfam" id="PF00134"/>
    </source>
</evidence>
<keyword evidence="4" id="KW-1185">Reference proteome</keyword>
<evidence type="ECO:0000313" key="3">
    <source>
        <dbReference type="EMBL" id="CAL8100460.1"/>
    </source>
</evidence>